<sequence>MHFTTTLNSATPAGRLSGLLSGLSARIKGSPRLKQLASWLLFQPRRARPRIWVRWLANPLVHRYAPGSLVRRARRDLIPFHAFELGRHAILEDQVTVAN</sequence>
<protein>
    <recommendedName>
        <fullName evidence="3">Acyltransferase</fullName>
    </recommendedName>
</protein>
<evidence type="ECO:0000313" key="2">
    <source>
        <dbReference type="Proteomes" id="UP000273500"/>
    </source>
</evidence>
<dbReference type="AlphaFoldDB" id="A0A3R9P2W5"/>
<comment type="caution">
    <text evidence="1">The sequence shown here is derived from an EMBL/GenBank/DDBJ whole genome shotgun (WGS) entry which is preliminary data.</text>
</comment>
<evidence type="ECO:0000313" key="1">
    <source>
        <dbReference type="EMBL" id="RSK43089.1"/>
    </source>
</evidence>
<proteinExistence type="predicted"/>
<organism evidence="1 2">
    <name type="scientific">Hymenobacter rigui</name>
    <dbReference type="NCBI Taxonomy" id="334424"/>
    <lineage>
        <taxon>Bacteria</taxon>
        <taxon>Pseudomonadati</taxon>
        <taxon>Bacteroidota</taxon>
        <taxon>Cytophagia</taxon>
        <taxon>Cytophagales</taxon>
        <taxon>Hymenobacteraceae</taxon>
        <taxon>Hymenobacter</taxon>
    </lineage>
</organism>
<dbReference type="EMBL" id="RWIT01000028">
    <property type="protein sequence ID" value="RSK43089.1"/>
    <property type="molecule type" value="Genomic_DNA"/>
</dbReference>
<feature type="non-terminal residue" evidence="1">
    <location>
        <position position="99"/>
    </location>
</feature>
<gene>
    <name evidence="1" type="ORF">EI291_22460</name>
</gene>
<evidence type="ECO:0008006" key="3">
    <source>
        <dbReference type="Google" id="ProtNLM"/>
    </source>
</evidence>
<name>A0A3R9P2W5_9BACT</name>
<dbReference type="Proteomes" id="UP000273500">
    <property type="component" value="Unassembled WGS sequence"/>
</dbReference>
<accession>A0A3R9P2W5</accession>
<keyword evidence="2" id="KW-1185">Reference proteome</keyword>
<reference evidence="1 2" key="1">
    <citation type="submission" date="2018-12" db="EMBL/GenBank/DDBJ databases">
        <authorList>
            <person name="Feng G."/>
            <person name="Zhu H."/>
        </authorList>
    </citation>
    <scope>NUCLEOTIDE SEQUENCE [LARGE SCALE GENOMIC DNA]</scope>
    <source>
        <strain evidence="1 2">KCTC 12533</strain>
    </source>
</reference>